<organism evidence="1 2">
    <name type="scientific">Clostridium beijerinckii</name>
    <name type="common">Clostridium MP</name>
    <dbReference type="NCBI Taxonomy" id="1520"/>
    <lineage>
        <taxon>Bacteria</taxon>
        <taxon>Bacillati</taxon>
        <taxon>Bacillota</taxon>
        <taxon>Clostridia</taxon>
        <taxon>Eubacteriales</taxon>
        <taxon>Clostridiaceae</taxon>
        <taxon>Clostridium</taxon>
    </lineage>
</organism>
<accession>A0AAE5H244</accession>
<protein>
    <submittedName>
        <fullName evidence="1">Uncharacterized protein</fullName>
    </submittedName>
</protein>
<proteinExistence type="predicted"/>
<reference evidence="1" key="1">
    <citation type="submission" date="2020-06" db="EMBL/GenBank/DDBJ databases">
        <title>Genomic insights into acetone-butanol-ethanol (ABE) fermentation by sequencing solventogenic clostridia strains.</title>
        <authorList>
            <person name="Brown S."/>
        </authorList>
    </citation>
    <scope>NUCLEOTIDE SEQUENCE</scope>
    <source>
        <strain evidence="1">DJ123</strain>
    </source>
</reference>
<gene>
    <name evidence="1" type="ORF">BCD95_001396</name>
</gene>
<dbReference type="AlphaFoldDB" id="A0AAE5H244"/>
<evidence type="ECO:0000313" key="2">
    <source>
        <dbReference type="Proteomes" id="UP000822184"/>
    </source>
</evidence>
<evidence type="ECO:0000313" key="1">
    <source>
        <dbReference type="EMBL" id="NSB13137.1"/>
    </source>
</evidence>
<sequence length="78" mass="9077">MACSIDKYYSEINKTMNIDIIFLIYYYKCGSDTINSSTLKITWLKALEIKNLSYKLIWSINNSISRFSFNNGINFDGL</sequence>
<name>A0AAE5H244_CLOBE</name>
<dbReference type="EMBL" id="JABTDW010000001">
    <property type="protein sequence ID" value="NSB13137.1"/>
    <property type="molecule type" value="Genomic_DNA"/>
</dbReference>
<dbReference type="RefSeq" id="WP_041710404.1">
    <property type="nucleotide sequence ID" value="NZ_JABSWI010000001.1"/>
</dbReference>
<comment type="caution">
    <text evidence="1">The sequence shown here is derived from an EMBL/GenBank/DDBJ whole genome shotgun (WGS) entry which is preliminary data.</text>
</comment>
<dbReference type="Proteomes" id="UP000822184">
    <property type="component" value="Unassembled WGS sequence"/>
</dbReference>